<gene>
    <name evidence="2" type="primary">Hypp8258</name>
    <name evidence="2" type="ORF">BLAG_LOCUS9896</name>
</gene>
<dbReference type="EMBL" id="OV696701">
    <property type="protein sequence ID" value="CAH1248573.1"/>
    <property type="molecule type" value="Genomic_DNA"/>
</dbReference>
<dbReference type="AlphaFoldDB" id="A0A8K0EF47"/>
<reference evidence="2" key="1">
    <citation type="submission" date="2022-01" db="EMBL/GenBank/DDBJ databases">
        <authorList>
            <person name="Braso-Vives M."/>
        </authorList>
    </citation>
    <scope>NUCLEOTIDE SEQUENCE</scope>
</reference>
<feature type="compositionally biased region" description="Basic residues" evidence="1">
    <location>
        <begin position="164"/>
        <end position="174"/>
    </location>
</feature>
<protein>
    <submittedName>
        <fullName evidence="2">Hypp8258 protein</fullName>
    </submittedName>
</protein>
<proteinExistence type="predicted"/>
<evidence type="ECO:0000256" key="1">
    <source>
        <dbReference type="SAM" id="MobiDB-lite"/>
    </source>
</evidence>
<dbReference type="Proteomes" id="UP000838412">
    <property type="component" value="Chromosome 16"/>
</dbReference>
<accession>A0A8K0EF47</accession>
<evidence type="ECO:0000313" key="3">
    <source>
        <dbReference type="Proteomes" id="UP000838412"/>
    </source>
</evidence>
<feature type="region of interest" description="Disordered" evidence="1">
    <location>
        <begin position="117"/>
        <end position="174"/>
    </location>
</feature>
<sequence length="389" mass="43798">MMEPAMFYMLEDLTPRIQKKAAYIPLRQGGHHFAIFGHWGVEYESLAYVFSVASNTLVSVVPEVCQDIHDHQHDTVLKYPTTEWKEVAQDFSDKWPFHHCCFVVCLGTLWRKQEKTTLPQDTEQSMSSHNRSAGDKYVKGPCKRRGEKKAVPTEDDLTEQQGTRPKKRSKQHGGKTLKLGDEVELLMEDIVVGRGILVMPEVRDIIRDQVEEAKAMGISAVSLLDATESEAKDIEQGKNQLVFGIPELWVETERWGDMFLLVVQPPWGHKTVLFSSSRKKELVSSFLSLNTTIRSLKDRILSFTNVHKTTPAFDGTQAGTCLSRQLSRPPWRTPLVTQTPALDGTSRDMFGSSTSEPTAVVPLAHTASDSDISMVWDTSRDMFESLSAE</sequence>
<name>A0A8K0EF47_BRALA</name>
<organism evidence="2 3">
    <name type="scientific">Branchiostoma lanceolatum</name>
    <name type="common">Common lancelet</name>
    <name type="synonym">Amphioxus lanceolatum</name>
    <dbReference type="NCBI Taxonomy" id="7740"/>
    <lineage>
        <taxon>Eukaryota</taxon>
        <taxon>Metazoa</taxon>
        <taxon>Chordata</taxon>
        <taxon>Cephalochordata</taxon>
        <taxon>Leptocardii</taxon>
        <taxon>Amphioxiformes</taxon>
        <taxon>Branchiostomatidae</taxon>
        <taxon>Branchiostoma</taxon>
    </lineage>
</organism>
<feature type="compositionally biased region" description="Polar residues" evidence="1">
    <location>
        <begin position="117"/>
        <end position="131"/>
    </location>
</feature>
<feature type="region of interest" description="Disordered" evidence="1">
    <location>
        <begin position="333"/>
        <end position="356"/>
    </location>
</feature>
<keyword evidence="3" id="KW-1185">Reference proteome</keyword>
<evidence type="ECO:0000313" key="2">
    <source>
        <dbReference type="EMBL" id="CAH1248573.1"/>
    </source>
</evidence>